<dbReference type="Pfam" id="PF01636">
    <property type="entry name" value="APH"/>
    <property type="match status" value="1"/>
</dbReference>
<dbReference type="GO" id="GO:0016740">
    <property type="term" value="F:transferase activity"/>
    <property type="evidence" value="ECO:0007669"/>
    <property type="project" value="UniProtKB-KW"/>
</dbReference>
<dbReference type="SUPFAM" id="SSF56112">
    <property type="entry name" value="Protein kinase-like (PK-like)"/>
    <property type="match status" value="1"/>
</dbReference>
<dbReference type="EMBL" id="FLQS01000004">
    <property type="protein sequence ID" value="SBS71926.1"/>
    <property type="molecule type" value="Genomic_DNA"/>
</dbReference>
<dbReference type="Gene3D" id="3.90.1200.10">
    <property type="match status" value="1"/>
</dbReference>
<dbReference type="PANTHER" id="PTHR23020">
    <property type="entry name" value="UNCHARACTERIZED NUCLEAR HORMONE RECEPTOR-RELATED"/>
    <property type="match status" value="1"/>
</dbReference>
<gene>
    <name evidence="2" type="ORF">MHPYR_120108</name>
</gene>
<name>A0A1Y5NZU4_9MYCO</name>
<dbReference type="InterPro" id="IPR052961">
    <property type="entry name" value="Oxido-Kinase-like_Enzymes"/>
</dbReference>
<dbReference type="InterPro" id="IPR002575">
    <property type="entry name" value="Aminoglycoside_PTrfase"/>
</dbReference>
<sequence>MIVVPRRPADIDVVAVRALTSRTDVTAVRALDEDHGTALRARLEIVGQEDLPRTAFVKLAPLRPAERFFNRFMNLACNEAEVYRLVGRELADIVPQVYGTAGDRRSGRAIVIMEDLTERDALFVPLAAGATAAQALAVARTLGSLHQRFWMTDRFVAGDLAPLSMSASRSTRLGPHSWHLLRTIPKAFNDIVPPDFRQRAGMLIKNRWAIARLMKTHPHSLIHGDTHLGNICFVDDRPILFDWQVASAGPAVKDLAYFACTSIDVEVRRSIDEELVGAYVEALNSDGITRLRVADARDAYRLFAFTAYIAAGVTAAFGRKLQGEEPTRAGLHRAVEGVRDLGSLELVNRILAQ</sequence>
<organism evidence="2">
    <name type="scientific">uncultured Mycobacterium sp</name>
    <dbReference type="NCBI Taxonomy" id="171292"/>
    <lineage>
        <taxon>Bacteria</taxon>
        <taxon>Bacillati</taxon>
        <taxon>Actinomycetota</taxon>
        <taxon>Actinomycetes</taxon>
        <taxon>Mycobacteriales</taxon>
        <taxon>Mycobacteriaceae</taxon>
        <taxon>Mycobacterium</taxon>
        <taxon>environmental samples</taxon>
    </lineage>
</organism>
<reference evidence="2" key="1">
    <citation type="submission" date="2016-03" db="EMBL/GenBank/DDBJ databases">
        <authorList>
            <person name="Ploux O."/>
        </authorList>
    </citation>
    <scope>NUCLEOTIDE SEQUENCE</scope>
    <source>
        <strain evidence="2">UC10</strain>
    </source>
</reference>
<proteinExistence type="predicted"/>
<feature type="domain" description="Aminoglycoside phosphotransferase" evidence="1">
    <location>
        <begin position="53"/>
        <end position="290"/>
    </location>
</feature>
<evidence type="ECO:0000313" key="2">
    <source>
        <dbReference type="EMBL" id="SBS71926.1"/>
    </source>
</evidence>
<dbReference type="InterPro" id="IPR011009">
    <property type="entry name" value="Kinase-like_dom_sf"/>
</dbReference>
<protein>
    <submittedName>
        <fullName evidence="2">Aminoglycoside phosphotransferase</fullName>
    </submittedName>
</protein>
<dbReference type="AlphaFoldDB" id="A0A1Y5NZU4"/>
<evidence type="ECO:0000259" key="1">
    <source>
        <dbReference type="Pfam" id="PF01636"/>
    </source>
</evidence>
<accession>A0A1Y5NZU4</accession>
<keyword evidence="2" id="KW-0808">Transferase</keyword>
<dbReference type="PANTHER" id="PTHR23020:SF41">
    <property type="entry name" value="AMINOGLYCOSIDE PHOSPHOTRANSFERASE DOMAIN-CONTAINING PROTEIN"/>
    <property type="match status" value="1"/>
</dbReference>